<dbReference type="EMBL" id="FN649738">
    <property type="protein sequence ID" value="CBN74364.1"/>
    <property type="molecule type" value="Genomic_DNA"/>
</dbReference>
<proteinExistence type="predicted"/>
<dbReference type="EMBL" id="FN648376">
    <property type="protein sequence ID" value="CBN74364.1"/>
    <property type="molecule type" value="Genomic_DNA"/>
</dbReference>
<organism evidence="1 2">
    <name type="scientific">Ectocarpus siliculosus</name>
    <name type="common">Brown alga</name>
    <name type="synonym">Conferva siliculosa</name>
    <dbReference type="NCBI Taxonomy" id="2880"/>
    <lineage>
        <taxon>Eukaryota</taxon>
        <taxon>Sar</taxon>
        <taxon>Stramenopiles</taxon>
        <taxon>Ochrophyta</taxon>
        <taxon>PX clade</taxon>
        <taxon>Phaeophyceae</taxon>
        <taxon>Ectocarpales</taxon>
        <taxon>Ectocarpaceae</taxon>
        <taxon>Ectocarpus</taxon>
    </lineage>
</organism>
<name>D8LHT3_ECTSI</name>
<dbReference type="InParanoid" id="D8LHT3"/>
<gene>
    <name evidence="1" type="ORF">Esi_0020_0031</name>
</gene>
<accession>D8LHT3</accession>
<protein>
    <submittedName>
        <fullName evidence="1">Uncharacterized protein</fullName>
    </submittedName>
</protein>
<sequence>MLLAALLSSECGEIMAGSLSHHWVWAGRRLVWSAFPLADLLGSDK</sequence>
<keyword evidence="2" id="KW-1185">Reference proteome</keyword>
<reference evidence="1 2" key="1">
    <citation type="journal article" date="2010" name="Nature">
        <title>The Ectocarpus genome and the independent evolution of multicellularity in brown algae.</title>
        <authorList>
            <person name="Cock J.M."/>
            <person name="Sterck L."/>
            <person name="Rouze P."/>
            <person name="Scornet D."/>
            <person name="Allen A.E."/>
            <person name="Amoutzias G."/>
            <person name="Anthouard V."/>
            <person name="Artiguenave F."/>
            <person name="Aury J.M."/>
            <person name="Badger J.H."/>
            <person name="Beszteri B."/>
            <person name="Billiau K."/>
            <person name="Bonnet E."/>
            <person name="Bothwell J.H."/>
            <person name="Bowler C."/>
            <person name="Boyen C."/>
            <person name="Brownlee C."/>
            <person name="Carrano C.J."/>
            <person name="Charrier B."/>
            <person name="Cho G.Y."/>
            <person name="Coelho S.M."/>
            <person name="Collen J."/>
            <person name="Corre E."/>
            <person name="Da Silva C."/>
            <person name="Delage L."/>
            <person name="Delaroque N."/>
            <person name="Dittami S.M."/>
            <person name="Doulbeau S."/>
            <person name="Elias M."/>
            <person name="Farnham G."/>
            <person name="Gachon C.M."/>
            <person name="Gschloessl B."/>
            <person name="Heesch S."/>
            <person name="Jabbari K."/>
            <person name="Jubin C."/>
            <person name="Kawai H."/>
            <person name="Kimura K."/>
            <person name="Kloareg B."/>
            <person name="Kupper F.C."/>
            <person name="Lang D."/>
            <person name="Le Bail A."/>
            <person name="Leblanc C."/>
            <person name="Lerouge P."/>
            <person name="Lohr M."/>
            <person name="Lopez P.J."/>
            <person name="Martens C."/>
            <person name="Maumus F."/>
            <person name="Michel G."/>
            <person name="Miranda-Saavedra D."/>
            <person name="Morales J."/>
            <person name="Moreau H."/>
            <person name="Motomura T."/>
            <person name="Nagasato C."/>
            <person name="Napoli C.A."/>
            <person name="Nelson D.R."/>
            <person name="Nyvall-Collen P."/>
            <person name="Peters A.F."/>
            <person name="Pommier C."/>
            <person name="Potin P."/>
            <person name="Poulain J."/>
            <person name="Quesneville H."/>
            <person name="Read B."/>
            <person name="Rensing S.A."/>
            <person name="Ritter A."/>
            <person name="Rousvoal S."/>
            <person name="Samanta M."/>
            <person name="Samson G."/>
            <person name="Schroeder D.C."/>
            <person name="Segurens B."/>
            <person name="Strittmatter M."/>
            <person name="Tonon T."/>
            <person name="Tregear J.W."/>
            <person name="Valentin K."/>
            <person name="von Dassow P."/>
            <person name="Yamagishi T."/>
            <person name="Van de Peer Y."/>
            <person name="Wincker P."/>
        </authorList>
    </citation>
    <scope>NUCLEOTIDE SEQUENCE [LARGE SCALE GENOMIC DNA]</scope>
    <source>
        <strain evidence="2">Ec32 / CCAP1310/4</strain>
    </source>
</reference>
<dbReference type="AlphaFoldDB" id="D8LHT3"/>
<evidence type="ECO:0000313" key="1">
    <source>
        <dbReference type="EMBL" id="CBN74364.1"/>
    </source>
</evidence>
<dbReference type="Proteomes" id="UP000002630">
    <property type="component" value="Linkage Group LG13"/>
</dbReference>
<evidence type="ECO:0000313" key="2">
    <source>
        <dbReference type="Proteomes" id="UP000002630"/>
    </source>
</evidence>